<dbReference type="GO" id="GO:0004714">
    <property type="term" value="F:transmembrane receptor protein tyrosine kinase activity"/>
    <property type="evidence" value="ECO:0007669"/>
    <property type="project" value="UniProtKB-EC"/>
</dbReference>
<evidence type="ECO:0000256" key="2">
    <source>
        <dbReference type="ARBA" id="ARBA00011902"/>
    </source>
</evidence>
<keyword evidence="11" id="KW-0472">Membrane</keyword>
<dbReference type="GO" id="GO:0005524">
    <property type="term" value="F:ATP binding"/>
    <property type="evidence" value="ECO:0007669"/>
    <property type="project" value="UniProtKB-KW"/>
</dbReference>
<reference evidence="17" key="1">
    <citation type="submission" date="2006-10" db="EMBL/GenBank/DDBJ databases">
        <authorList>
            <person name="Amadeo P."/>
            <person name="Zhao Q."/>
            <person name="Wortman J."/>
            <person name="Fraser-Liggett C."/>
            <person name="Carlton J."/>
        </authorList>
    </citation>
    <scope>NUCLEOTIDE SEQUENCE</scope>
    <source>
        <strain evidence="17">G3</strain>
    </source>
</reference>
<reference evidence="17" key="2">
    <citation type="journal article" date="2007" name="Science">
        <title>Draft genome sequence of the sexually transmitted pathogen Trichomonas vaginalis.</title>
        <authorList>
            <person name="Carlton J.M."/>
            <person name="Hirt R.P."/>
            <person name="Silva J.C."/>
            <person name="Delcher A.L."/>
            <person name="Schatz M."/>
            <person name="Zhao Q."/>
            <person name="Wortman J.R."/>
            <person name="Bidwell S.L."/>
            <person name="Alsmark U.C.M."/>
            <person name="Besteiro S."/>
            <person name="Sicheritz-Ponten T."/>
            <person name="Noel C.J."/>
            <person name="Dacks J.B."/>
            <person name="Foster P.G."/>
            <person name="Simillion C."/>
            <person name="Van de Peer Y."/>
            <person name="Miranda-Saavedra D."/>
            <person name="Barton G.J."/>
            <person name="Westrop G.D."/>
            <person name="Mueller S."/>
            <person name="Dessi D."/>
            <person name="Fiori P.L."/>
            <person name="Ren Q."/>
            <person name="Paulsen I."/>
            <person name="Zhang H."/>
            <person name="Bastida-Corcuera F.D."/>
            <person name="Simoes-Barbosa A."/>
            <person name="Brown M.T."/>
            <person name="Hayes R.D."/>
            <person name="Mukherjee M."/>
            <person name="Okumura C.Y."/>
            <person name="Schneider R."/>
            <person name="Smith A.J."/>
            <person name="Vanacova S."/>
            <person name="Villalvazo M."/>
            <person name="Haas B.J."/>
            <person name="Pertea M."/>
            <person name="Feldblyum T.V."/>
            <person name="Utterback T.R."/>
            <person name="Shu C.L."/>
            <person name="Osoegawa K."/>
            <person name="de Jong P.J."/>
            <person name="Hrdy I."/>
            <person name="Horvathova L."/>
            <person name="Zubacova Z."/>
            <person name="Dolezal P."/>
            <person name="Malik S.B."/>
            <person name="Logsdon J.M. Jr."/>
            <person name="Henze K."/>
            <person name="Gupta A."/>
            <person name="Wang C.C."/>
            <person name="Dunne R.L."/>
            <person name="Upcroft J.A."/>
            <person name="Upcroft P."/>
            <person name="White O."/>
            <person name="Salzberg S.L."/>
            <person name="Tang P."/>
            <person name="Chiu C.-H."/>
            <person name="Lee Y.-S."/>
            <person name="Embley T.M."/>
            <person name="Coombs G.H."/>
            <person name="Mottram J.C."/>
            <person name="Tachezy J."/>
            <person name="Fraser-Liggett C.M."/>
            <person name="Johnson P.J."/>
        </authorList>
    </citation>
    <scope>NUCLEOTIDE SEQUENCE [LARGE SCALE GENOMIC DNA]</scope>
    <source>
        <strain evidence="17">G3</strain>
    </source>
</reference>
<dbReference type="Proteomes" id="UP000001542">
    <property type="component" value="Unassembled WGS sequence"/>
</dbReference>
<keyword evidence="8" id="KW-0418">Kinase</keyword>
<keyword evidence="7" id="KW-0547">Nucleotide-binding</keyword>
<evidence type="ECO:0000313" key="17">
    <source>
        <dbReference type="EMBL" id="EAX93253.1"/>
    </source>
</evidence>
<dbReference type="VEuPathDB" id="TrichDB:TVAGG3_0798890"/>
<keyword evidence="12" id="KW-0829">Tyrosine-protein kinase</keyword>
<dbReference type="KEGG" id="tva:4750971"/>
<evidence type="ECO:0000256" key="9">
    <source>
        <dbReference type="ARBA" id="ARBA00022840"/>
    </source>
</evidence>
<dbReference type="EMBL" id="DS113922">
    <property type="protein sequence ID" value="EAX93253.1"/>
    <property type="molecule type" value="Genomic_DNA"/>
</dbReference>
<keyword evidence="15" id="KW-0325">Glycoprotein</keyword>
<evidence type="ECO:0000259" key="16">
    <source>
        <dbReference type="Pfam" id="PF12810"/>
    </source>
</evidence>
<dbReference type="Pfam" id="PF12810">
    <property type="entry name" value="ALK_LTK_GRD"/>
    <property type="match status" value="1"/>
</dbReference>
<keyword evidence="4" id="KW-0808">Transferase</keyword>
<keyword evidence="9" id="KW-0067">ATP-binding</keyword>
<accession>A2FPA5</accession>
<evidence type="ECO:0000256" key="8">
    <source>
        <dbReference type="ARBA" id="ARBA00022777"/>
    </source>
</evidence>
<evidence type="ECO:0000256" key="15">
    <source>
        <dbReference type="ARBA" id="ARBA00023180"/>
    </source>
</evidence>
<dbReference type="EC" id="2.7.10.1" evidence="2"/>
<keyword evidence="5" id="KW-0812">Transmembrane</keyword>
<dbReference type="VEuPathDB" id="TrichDB:TVAG_338520"/>
<organism evidence="17 18">
    <name type="scientific">Trichomonas vaginalis (strain ATCC PRA-98 / G3)</name>
    <dbReference type="NCBI Taxonomy" id="412133"/>
    <lineage>
        <taxon>Eukaryota</taxon>
        <taxon>Metamonada</taxon>
        <taxon>Parabasalia</taxon>
        <taxon>Trichomonadida</taxon>
        <taxon>Trichomonadidae</taxon>
        <taxon>Trichomonas</taxon>
    </lineage>
</organism>
<evidence type="ECO:0000256" key="1">
    <source>
        <dbReference type="ARBA" id="ARBA00004251"/>
    </source>
</evidence>
<comment type="subcellular location">
    <subcellularLocation>
        <location evidence="1">Cell membrane</location>
        <topology evidence="1">Single-pass type I membrane protein</topology>
    </subcellularLocation>
</comment>
<dbReference type="RefSeq" id="XP_001306183.1">
    <property type="nucleotide sequence ID" value="XM_001306182.1"/>
</dbReference>
<feature type="domain" description="ALK/LTK-like glycine-rich" evidence="16">
    <location>
        <begin position="14"/>
        <end position="238"/>
    </location>
</feature>
<evidence type="ECO:0000256" key="4">
    <source>
        <dbReference type="ARBA" id="ARBA00022679"/>
    </source>
</evidence>
<keyword evidence="18" id="KW-1185">Reference proteome</keyword>
<dbReference type="InParanoid" id="A2FPA5"/>
<dbReference type="GO" id="GO:0005886">
    <property type="term" value="C:plasma membrane"/>
    <property type="evidence" value="ECO:0007669"/>
    <property type="project" value="UniProtKB-SubCell"/>
</dbReference>
<evidence type="ECO:0000256" key="5">
    <source>
        <dbReference type="ARBA" id="ARBA00022692"/>
    </source>
</evidence>
<keyword evidence="10" id="KW-1133">Transmembrane helix</keyword>
<evidence type="ECO:0000256" key="11">
    <source>
        <dbReference type="ARBA" id="ARBA00023136"/>
    </source>
</evidence>
<evidence type="ECO:0000256" key="13">
    <source>
        <dbReference type="ARBA" id="ARBA00023157"/>
    </source>
</evidence>
<evidence type="ECO:0000256" key="3">
    <source>
        <dbReference type="ARBA" id="ARBA00022475"/>
    </source>
</evidence>
<evidence type="ECO:0000256" key="12">
    <source>
        <dbReference type="ARBA" id="ARBA00023137"/>
    </source>
</evidence>
<proteinExistence type="predicted"/>
<dbReference type="AlphaFoldDB" id="A2FPA5"/>
<keyword evidence="3" id="KW-1003">Cell membrane</keyword>
<evidence type="ECO:0000256" key="10">
    <source>
        <dbReference type="ARBA" id="ARBA00022989"/>
    </source>
</evidence>
<keyword evidence="13" id="KW-1015">Disulfide bond</keyword>
<evidence type="ECO:0000256" key="6">
    <source>
        <dbReference type="ARBA" id="ARBA00022729"/>
    </source>
</evidence>
<keyword evidence="6" id="KW-0732">Signal</keyword>
<dbReference type="SMR" id="A2FPA5"/>
<evidence type="ECO:0000256" key="14">
    <source>
        <dbReference type="ARBA" id="ARBA00023170"/>
    </source>
</evidence>
<gene>
    <name evidence="17" type="ORF">TVAG_338520</name>
</gene>
<name>A2FPA5_TRIV3</name>
<dbReference type="InterPro" id="IPR055163">
    <property type="entry name" value="ALK/LTK-like_GRD"/>
</dbReference>
<evidence type="ECO:0000313" key="18">
    <source>
        <dbReference type="Proteomes" id="UP000001542"/>
    </source>
</evidence>
<dbReference type="STRING" id="5722.A2FPA5"/>
<evidence type="ECO:0000256" key="7">
    <source>
        <dbReference type="ARBA" id="ARBA00022741"/>
    </source>
</evidence>
<keyword evidence="14" id="KW-0675">Receptor</keyword>
<protein>
    <recommendedName>
        <fullName evidence="2">receptor protein-tyrosine kinase</fullName>
        <ecNumber evidence="2">2.7.10.1</ecNumber>
    </recommendedName>
</protein>
<sequence length="272" mass="27844">MIFSGIQKWKAPVTGKYQITAAGPRGTSFPNIKYGKGAILSSEFEIKQNSNIYILVGQFGTTVASNWGQSGSGGTFVAIEDPYSSETLQPVKTTVKPLIIAGAGGSSGDLDIASNCPINGKNGTDGISSIITEEGGGYTSGDGYAGSGYKSLSSDGRGASFLSGGVGSYSPKDDYYSYGGFGGGGASWNSAGGPGGWKGGNVTGVGCGSLGASSFTSGTKSKFIDGGNDGEGYVEIKIISNFCINCVVKCQSLSNSYYLIFHFLFISIFQAT</sequence>